<reference evidence="1" key="1">
    <citation type="journal article" date="2020" name="Stud. Mycol.">
        <title>101 Dothideomycetes genomes: a test case for predicting lifestyles and emergence of pathogens.</title>
        <authorList>
            <person name="Haridas S."/>
            <person name="Albert R."/>
            <person name="Binder M."/>
            <person name="Bloem J."/>
            <person name="Labutti K."/>
            <person name="Salamov A."/>
            <person name="Andreopoulos B."/>
            <person name="Baker S."/>
            <person name="Barry K."/>
            <person name="Bills G."/>
            <person name="Bluhm B."/>
            <person name="Cannon C."/>
            <person name="Castanera R."/>
            <person name="Culley D."/>
            <person name="Daum C."/>
            <person name="Ezra D."/>
            <person name="Gonzalez J."/>
            <person name="Henrissat B."/>
            <person name="Kuo A."/>
            <person name="Liang C."/>
            <person name="Lipzen A."/>
            <person name="Lutzoni F."/>
            <person name="Magnuson J."/>
            <person name="Mondo S."/>
            <person name="Nolan M."/>
            <person name="Ohm R."/>
            <person name="Pangilinan J."/>
            <person name="Park H.-J."/>
            <person name="Ramirez L."/>
            <person name="Alfaro M."/>
            <person name="Sun H."/>
            <person name="Tritt A."/>
            <person name="Yoshinaga Y."/>
            <person name="Zwiers L.-H."/>
            <person name="Turgeon B."/>
            <person name="Goodwin S."/>
            <person name="Spatafora J."/>
            <person name="Crous P."/>
            <person name="Grigoriev I."/>
        </authorList>
    </citation>
    <scope>NUCLEOTIDE SEQUENCE</scope>
    <source>
        <strain evidence="1">CBS 125425</strain>
    </source>
</reference>
<keyword evidence="2" id="KW-1185">Reference proteome</keyword>
<organism evidence="1 2">
    <name type="scientific">Polyplosphaeria fusca</name>
    <dbReference type="NCBI Taxonomy" id="682080"/>
    <lineage>
        <taxon>Eukaryota</taxon>
        <taxon>Fungi</taxon>
        <taxon>Dikarya</taxon>
        <taxon>Ascomycota</taxon>
        <taxon>Pezizomycotina</taxon>
        <taxon>Dothideomycetes</taxon>
        <taxon>Pleosporomycetidae</taxon>
        <taxon>Pleosporales</taxon>
        <taxon>Tetraplosphaeriaceae</taxon>
        <taxon>Polyplosphaeria</taxon>
    </lineage>
</organism>
<comment type="caution">
    <text evidence="1">The sequence shown here is derived from an EMBL/GenBank/DDBJ whole genome shotgun (WGS) entry which is preliminary data.</text>
</comment>
<dbReference type="PANTHER" id="PTHR33112">
    <property type="entry name" value="DOMAIN PROTEIN, PUTATIVE-RELATED"/>
    <property type="match status" value="1"/>
</dbReference>
<protein>
    <submittedName>
        <fullName evidence="1">Uncharacterized protein</fullName>
    </submittedName>
</protein>
<dbReference type="OrthoDB" id="8300194at2759"/>
<name>A0A9P4R3D0_9PLEO</name>
<sequence>MSLNLTVEKDILPAIAGCARAACTIGEHDYAAGLWRSTFSRDLMWYNAEQPRDTKERPKDWTASSWSWASVRTGQKIVLFQPGRIASGRSADQEFFATEAIKTLKIEQTTGGDPFGRIESAHFRADAQLFLCSTRRFCTSQGRYSRTNRRDDLMFLKSYFRPRCDTDCTGLDVYDATVSTHFDIRFKTELNYSPIQACSWGCGTASVYLLRVLQRHTKTGVANYFMILNKREEQSSTYERIGVVLLDWEDVARSAKWFEEIWTPSVSVLQEIIMV</sequence>
<dbReference type="AlphaFoldDB" id="A0A9P4R3D0"/>
<evidence type="ECO:0000313" key="1">
    <source>
        <dbReference type="EMBL" id="KAF2736042.1"/>
    </source>
</evidence>
<gene>
    <name evidence="1" type="ORF">EJ04DRAFT_562808</name>
</gene>
<proteinExistence type="predicted"/>
<evidence type="ECO:0000313" key="2">
    <source>
        <dbReference type="Proteomes" id="UP000799444"/>
    </source>
</evidence>
<dbReference type="EMBL" id="ML996129">
    <property type="protein sequence ID" value="KAF2736042.1"/>
    <property type="molecule type" value="Genomic_DNA"/>
</dbReference>
<dbReference type="PANTHER" id="PTHR33112:SF9">
    <property type="entry name" value="HETEROKARYON INCOMPATIBILITY DOMAIN-CONTAINING PROTEIN"/>
    <property type="match status" value="1"/>
</dbReference>
<accession>A0A9P4R3D0</accession>
<dbReference type="Proteomes" id="UP000799444">
    <property type="component" value="Unassembled WGS sequence"/>
</dbReference>